<gene>
    <name evidence="1" type="ORF">C1SCF055_LOCUS34205</name>
</gene>
<dbReference type="EMBL" id="CAMXCT010004386">
    <property type="protein sequence ID" value="CAI4008800.1"/>
    <property type="molecule type" value="Genomic_DNA"/>
</dbReference>
<sequence length="58" mass="6457">MQAATCDISKVQEAAPLTDKGVETEAVTSEMKLTIHKKFQDFPLQRFAEVLEYITALA</sequence>
<proteinExistence type="predicted"/>
<dbReference type="Proteomes" id="UP001152797">
    <property type="component" value="Unassembled WGS sequence"/>
</dbReference>
<name>A0A9P1GCY3_9DINO</name>
<feature type="non-terminal residue" evidence="1">
    <location>
        <position position="58"/>
    </location>
</feature>
<evidence type="ECO:0000313" key="1">
    <source>
        <dbReference type="EMBL" id="CAI4008800.1"/>
    </source>
</evidence>
<keyword evidence="3" id="KW-1185">Reference proteome</keyword>
<dbReference type="EMBL" id="CAMXCT020004386">
    <property type="protein sequence ID" value="CAL1162175.1"/>
    <property type="molecule type" value="Genomic_DNA"/>
</dbReference>
<comment type="caution">
    <text evidence="1">The sequence shown here is derived from an EMBL/GenBank/DDBJ whole genome shotgun (WGS) entry which is preliminary data.</text>
</comment>
<reference evidence="1" key="1">
    <citation type="submission" date="2022-10" db="EMBL/GenBank/DDBJ databases">
        <authorList>
            <person name="Chen Y."/>
            <person name="Dougan E. K."/>
            <person name="Chan C."/>
            <person name="Rhodes N."/>
            <person name="Thang M."/>
        </authorList>
    </citation>
    <scope>NUCLEOTIDE SEQUENCE</scope>
</reference>
<organism evidence="1">
    <name type="scientific">Cladocopium goreaui</name>
    <dbReference type="NCBI Taxonomy" id="2562237"/>
    <lineage>
        <taxon>Eukaryota</taxon>
        <taxon>Sar</taxon>
        <taxon>Alveolata</taxon>
        <taxon>Dinophyceae</taxon>
        <taxon>Suessiales</taxon>
        <taxon>Symbiodiniaceae</taxon>
        <taxon>Cladocopium</taxon>
    </lineage>
</organism>
<protein>
    <submittedName>
        <fullName evidence="1">Uncharacterized protein</fullName>
    </submittedName>
</protein>
<accession>A0A9P1GCY3</accession>
<evidence type="ECO:0000313" key="2">
    <source>
        <dbReference type="EMBL" id="CAL4796112.1"/>
    </source>
</evidence>
<dbReference type="EMBL" id="CAMXCT030004386">
    <property type="protein sequence ID" value="CAL4796112.1"/>
    <property type="molecule type" value="Genomic_DNA"/>
</dbReference>
<dbReference type="AlphaFoldDB" id="A0A9P1GCY3"/>
<evidence type="ECO:0000313" key="3">
    <source>
        <dbReference type="Proteomes" id="UP001152797"/>
    </source>
</evidence>
<reference evidence="2 3" key="2">
    <citation type="submission" date="2024-05" db="EMBL/GenBank/DDBJ databases">
        <authorList>
            <person name="Chen Y."/>
            <person name="Shah S."/>
            <person name="Dougan E. K."/>
            <person name="Thang M."/>
            <person name="Chan C."/>
        </authorList>
    </citation>
    <scope>NUCLEOTIDE SEQUENCE [LARGE SCALE GENOMIC DNA]</scope>
</reference>